<dbReference type="EMBL" id="DVFN01000003">
    <property type="protein sequence ID" value="HIQ68736.1"/>
    <property type="molecule type" value="Genomic_DNA"/>
</dbReference>
<sequence length="207" mass="23192">MAEKKPVENHKEEVPFSHYVDLFRALDPQETAARTGAAFDGAAFTLRLVDRDYRICWPDYRLEAGEGSFALKNLPAQTFLLRYLLEGKAVPALGTFKTFREMPWGELYIQPFTGRCLTRAAFTFGTKIPKFQAAMEKLGAEKLPHGDAGYALELLPGFTMELLVWAGDDEFPPSAQILYSDNFEQGFAPEDRVVAGDLLISIVKAYL</sequence>
<reference evidence="2" key="2">
    <citation type="journal article" date="2021" name="PeerJ">
        <title>Extensive microbial diversity within the chicken gut microbiome revealed by metagenomics and culture.</title>
        <authorList>
            <person name="Gilroy R."/>
            <person name="Ravi A."/>
            <person name="Getino M."/>
            <person name="Pursley I."/>
            <person name="Horton D.L."/>
            <person name="Alikhan N.F."/>
            <person name="Baker D."/>
            <person name="Gharbi K."/>
            <person name="Hall N."/>
            <person name="Watson M."/>
            <person name="Adriaenssens E.M."/>
            <person name="Foster-Nyarko E."/>
            <person name="Jarju S."/>
            <person name="Secka A."/>
            <person name="Antonio M."/>
            <person name="Oren A."/>
            <person name="Chaudhuri R.R."/>
            <person name="La Ragione R."/>
            <person name="Hildebrand F."/>
            <person name="Pallen M.J."/>
        </authorList>
    </citation>
    <scope>NUCLEOTIDE SEQUENCE</scope>
    <source>
        <strain evidence="2">ChiSjej2B20-13462</strain>
    </source>
</reference>
<gene>
    <name evidence="2" type="ORF">IAA67_00160</name>
</gene>
<evidence type="ECO:0000259" key="1">
    <source>
        <dbReference type="Pfam" id="PF12654"/>
    </source>
</evidence>
<dbReference type="AlphaFoldDB" id="A0A9D1CMG0"/>
<name>A0A9D1CMG0_9FIRM</name>
<comment type="caution">
    <text evidence="2">The sequence shown here is derived from an EMBL/GenBank/DDBJ whole genome shotgun (WGS) entry which is preliminary data.</text>
</comment>
<proteinExistence type="predicted"/>
<reference evidence="2" key="1">
    <citation type="submission" date="2020-10" db="EMBL/GenBank/DDBJ databases">
        <authorList>
            <person name="Gilroy R."/>
        </authorList>
    </citation>
    <scope>NUCLEOTIDE SEQUENCE</scope>
    <source>
        <strain evidence="2">ChiSjej2B20-13462</strain>
    </source>
</reference>
<accession>A0A9D1CMG0</accession>
<dbReference type="Pfam" id="PF12654">
    <property type="entry name" value="DUF3786"/>
    <property type="match status" value="1"/>
</dbReference>
<dbReference type="Proteomes" id="UP000886874">
    <property type="component" value="Unassembled WGS sequence"/>
</dbReference>
<feature type="domain" description="DUF3786" evidence="1">
    <location>
        <begin position="27"/>
        <end position="200"/>
    </location>
</feature>
<protein>
    <submittedName>
        <fullName evidence="2">DUF3786 domain-containing protein</fullName>
    </submittedName>
</protein>
<evidence type="ECO:0000313" key="3">
    <source>
        <dbReference type="Proteomes" id="UP000886874"/>
    </source>
</evidence>
<organism evidence="2 3">
    <name type="scientific">Candidatus Avoscillospira stercorigallinarum</name>
    <dbReference type="NCBI Taxonomy" id="2840708"/>
    <lineage>
        <taxon>Bacteria</taxon>
        <taxon>Bacillati</taxon>
        <taxon>Bacillota</taxon>
        <taxon>Clostridia</taxon>
        <taxon>Eubacteriales</taxon>
        <taxon>Oscillospiraceae</taxon>
        <taxon>Oscillospiraceae incertae sedis</taxon>
        <taxon>Candidatus Avoscillospira</taxon>
    </lineage>
</organism>
<dbReference type="InterPro" id="IPR024264">
    <property type="entry name" value="DUF3786"/>
</dbReference>
<evidence type="ECO:0000313" key="2">
    <source>
        <dbReference type="EMBL" id="HIQ68736.1"/>
    </source>
</evidence>